<feature type="domain" description="SAM" evidence="2">
    <location>
        <begin position="332"/>
        <end position="378"/>
    </location>
</feature>
<protein>
    <recommendedName>
        <fullName evidence="2">SAM domain-containing protein</fullName>
    </recommendedName>
</protein>
<sequence length="453" mass="50142">MANPMMSMNPLLTASGQQRIPLVPSSFGLPVVDRDALSSTIASTDPRQFCASSQFGSSVLPNANMSHLLSGHIYSGWGILPPESIKAVTRRNEMIQRHHTARAEMELYAVYHQRRMEKVNPEGIASLRGPFLHGFSGPAGPAAYHGRTLLPARDLHLHRSTMRNLQGNPMLVATRPPFIESWGQKYHHLRRGTGNQKPLESDTESSKSQAEEEVLGQMHAIPYEEEEYAKEPEIEICSNQKSGETNGKSATALDDPCGELQPLHRKPWGVPAIPLEAKAWDDGKEKPSEQGFEDYGEKNGVCPPVSHPPLSGTHALVARRENLSLDEDIQKWSVDDVHTFIRSLPGCSDYAQVFKDHAIDGETLPLLTEEHLRGTMGLKLGPALKIQSQVSQHVGNTFHKKIPSLPTHTRQACDQPEDTSPLLDFDSWNDTLSTSCSQDIIIPKIINEGMKNF</sequence>
<dbReference type="GO" id="GO:0045892">
    <property type="term" value="P:negative regulation of DNA-templated transcription"/>
    <property type="evidence" value="ECO:0007669"/>
    <property type="project" value="TreeGrafter"/>
</dbReference>
<dbReference type="PANTHER" id="PTHR12247">
    <property type="entry name" value="POLYCOMB GROUP PROTEIN"/>
    <property type="match status" value="1"/>
</dbReference>
<proteinExistence type="predicted"/>
<evidence type="ECO:0000313" key="3">
    <source>
        <dbReference type="Ensembl" id="ENSCCNP00000012889.1"/>
    </source>
</evidence>
<dbReference type="PANTHER" id="PTHR12247:SF89">
    <property type="entry name" value="STERILE ALPHA MOTIF DOMAIN-CONTAINING PROTEIN 7"/>
    <property type="match status" value="1"/>
</dbReference>
<dbReference type="InterPro" id="IPR013761">
    <property type="entry name" value="SAM/pointed_sf"/>
</dbReference>
<dbReference type="GO" id="GO:0005634">
    <property type="term" value="C:nucleus"/>
    <property type="evidence" value="ECO:0007669"/>
    <property type="project" value="TreeGrafter"/>
</dbReference>
<gene>
    <name evidence="3" type="primary">Samd7</name>
</gene>
<dbReference type="CDD" id="cd09579">
    <property type="entry name" value="SAM_Samd7_11"/>
    <property type="match status" value="1"/>
</dbReference>
<dbReference type="PROSITE" id="PS50105">
    <property type="entry name" value="SAM_DOMAIN"/>
    <property type="match status" value="1"/>
</dbReference>
<name>A0A8C0WK81_CASCN</name>
<dbReference type="AlphaFoldDB" id="A0A8C0WK81"/>
<dbReference type="Ensembl" id="ENSCCNT00000016914.1">
    <property type="protein sequence ID" value="ENSCCNP00000012889.1"/>
    <property type="gene ID" value="ENSCCNG00000013381.1"/>
</dbReference>
<evidence type="ECO:0000256" key="1">
    <source>
        <dbReference type="SAM" id="MobiDB-lite"/>
    </source>
</evidence>
<dbReference type="Pfam" id="PF00536">
    <property type="entry name" value="SAM_1"/>
    <property type="match status" value="1"/>
</dbReference>
<accession>A0A8C0WK81</accession>
<dbReference type="SMART" id="SM00454">
    <property type="entry name" value="SAM"/>
    <property type="match status" value="1"/>
</dbReference>
<dbReference type="GO" id="GO:0042393">
    <property type="term" value="F:histone binding"/>
    <property type="evidence" value="ECO:0007669"/>
    <property type="project" value="TreeGrafter"/>
</dbReference>
<dbReference type="Gene3D" id="1.10.150.50">
    <property type="entry name" value="Transcription Factor, Ets-1"/>
    <property type="match status" value="1"/>
</dbReference>
<dbReference type="GO" id="GO:0003682">
    <property type="term" value="F:chromatin binding"/>
    <property type="evidence" value="ECO:0007669"/>
    <property type="project" value="TreeGrafter"/>
</dbReference>
<reference evidence="3" key="1">
    <citation type="submission" date="2023-09" db="UniProtKB">
        <authorList>
            <consortium name="Ensembl"/>
        </authorList>
    </citation>
    <scope>IDENTIFICATION</scope>
</reference>
<dbReference type="InterPro" id="IPR050548">
    <property type="entry name" value="PcG_chromatin_remod_factors"/>
</dbReference>
<organism evidence="3">
    <name type="scientific">Castor canadensis</name>
    <name type="common">American beaver</name>
    <dbReference type="NCBI Taxonomy" id="51338"/>
    <lineage>
        <taxon>Eukaryota</taxon>
        <taxon>Metazoa</taxon>
        <taxon>Chordata</taxon>
        <taxon>Craniata</taxon>
        <taxon>Vertebrata</taxon>
        <taxon>Euteleostomi</taxon>
        <taxon>Mammalia</taxon>
        <taxon>Eutheria</taxon>
        <taxon>Euarchontoglires</taxon>
        <taxon>Glires</taxon>
        <taxon>Rodentia</taxon>
        <taxon>Castorimorpha</taxon>
        <taxon>Castoridae</taxon>
        <taxon>Castor</taxon>
    </lineage>
</organism>
<evidence type="ECO:0000259" key="2">
    <source>
        <dbReference type="PROSITE" id="PS50105"/>
    </source>
</evidence>
<dbReference type="SUPFAM" id="SSF47769">
    <property type="entry name" value="SAM/Pointed domain"/>
    <property type="match status" value="1"/>
</dbReference>
<dbReference type="InterPro" id="IPR001660">
    <property type="entry name" value="SAM"/>
</dbReference>
<feature type="region of interest" description="Disordered" evidence="1">
    <location>
        <begin position="190"/>
        <end position="213"/>
    </location>
</feature>